<accession>A0A4Y3QVL7</accession>
<dbReference type="GO" id="GO:0003994">
    <property type="term" value="F:aconitate hydratase activity"/>
    <property type="evidence" value="ECO:0007669"/>
    <property type="project" value="TreeGrafter"/>
</dbReference>
<organism evidence="7 8">
    <name type="scientific">Streptomyces cacaoi</name>
    <dbReference type="NCBI Taxonomy" id="1898"/>
    <lineage>
        <taxon>Bacteria</taxon>
        <taxon>Bacillati</taxon>
        <taxon>Actinomycetota</taxon>
        <taxon>Actinomycetes</taxon>
        <taxon>Kitasatosporales</taxon>
        <taxon>Streptomycetaceae</taxon>
        <taxon>Streptomyces</taxon>
    </lineage>
</organism>
<feature type="compositionally biased region" description="Low complexity" evidence="4">
    <location>
        <begin position="685"/>
        <end position="698"/>
    </location>
</feature>
<evidence type="ECO:0000256" key="1">
    <source>
        <dbReference type="ARBA" id="ARBA00022723"/>
    </source>
</evidence>
<dbReference type="SUPFAM" id="SSF53732">
    <property type="entry name" value="Aconitase iron-sulfur domain"/>
    <property type="match status" value="1"/>
</dbReference>
<dbReference type="SUPFAM" id="SSF52016">
    <property type="entry name" value="LeuD/IlvD-like"/>
    <property type="match status" value="1"/>
</dbReference>
<feature type="domain" description="Aconitase A/isopropylmalate dehydratase small subunit swivel" evidence="6">
    <location>
        <begin position="557"/>
        <end position="610"/>
    </location>
</feature>
<feature type="region of interest" description="Disordered" evidence="4">
    <location>
        <begin position="677"/>
        <end position="698"/>
    </location>
</feature>
<dbReference type="PANTHER" id="PTHR43160:SF3">
    <property type="entry name" value="ACONITATE HYDRATASE, MITOCHONDRIAL"/>
    <property type="match status" value="1"/>
</dbReference>
<dbReference type="NCBIfam" id="TIGR01342">
    <property type="entry name" value="acon_putative"/>
    <property type="match status" value="1"/>
</dbReference>
<evidence type="ECO:0000259" key="6">
    <source>
        <dbReference type="Pfam" id="PF00694"/>
    </source>
</evidence>
<evidence type="ECO:0000256" key="2">
    <source>
        <dbReference type="ARBA" id="ARBA00023004"/>
    </source>
</evidence>
<proteinExistence type="predicted"/>
<feature type="compositionally biased region" description="Basic and acidic residues" evidence="4">
    <location>
        <begin position="540"/>
        <end position="554"/>
    </location>
</feature>
<dbReference type="InterPro" id="IPR050926">
    <property type="entry name" value="Aconitase/IPM_isomerase"/>
</dbReference>
<dbReference type="AlphaFoldDB" id="A0A4Y3QVL7"/>
<dbReference type="GO" id="GO:0051539">
    <property type="term" value="F:4 iron, 4 sulfur cluster binding"/>
    <property type="evidence" value="ECO:0007669"/>
    <property type="project" value="TreeGrafter"/>
</dbReference>
<dbReference type="GO" id="GO:0005829">
    <property type="term" value="C:cytosol"/>
    <property type="evidence" value="ECO:0007669"/>
    <property type="project" value="TreeGrafter"/>
</dbReference>
<dbReference type="PRINTS" id="PR00415">
    <property type="entry name" value="ACONITASE"/>
</dbReference>
<evidence type="ECO:0000256" key="4">
    <source>
        <dbReference type="SAM" id="MobiDB-lite"/>
    </source>
</evidence>
<dbReference type="InterPro" id="IPR000573">
    <property type="entry name" value="AconitaseA/IPMdHydase_ssu_swvl"/>
</dbReference>
<feature type="domain" description="Aconitase/3-isopropylmalate dehydratase large subunit alpha/beta/alpha" evidence="5">
    <location>
        <begin position="28"/>
        <end position="425"/>
    </location>
</feature>
<dbReference type="Proteomes" id="UP000319210">
    <property type="component" value="Unassembled WGS sequence"/>
</dbReference>
<dbReference type="PANTHER" id="PTHR43160">
    <property type="entry name" value="ACONITATE HYDRATASE B"/>
    <property type="match status" value="1"/>
</dbReference>
<keyword evidence="1" id="KW-0479">Metal-binding</keyword>
<dbReference type="InterPro" id="IPR036008">
    <property type="entry name" value="Aconitase_4Fe-4S_dom"/>
</dbReference>
<dbReference type="Pfam" id="PF00694">
    <property type="entry name" value="Aconitase_C"/>
    <property type="match status" value="1"/>
</dbReference>
<dbReference type="Pfam" id="PF00330">
    <property type="entry name" value="Aconitase"/>
    <property type="match status" value="1"/>
</dbReference>
<sequence>MQERDRRQPGQGREQAAGANGSVAHQLIAAHLVEGTLEPGGDIGLRVDQTLTQDATGTLVMQELEAIGLDRVRTEVSVQYVDHNILQTDERNAEDHAFLRSAARRFGLWYSKPGNGVSHPVHMQRFGIPGKTLAGSDSHTCAAGSLGMFAVGTGGLEVALAMAGRPLRLTMPQIWGVRLTGRLPDWVSAKDVVLEMLRRHGVKGAVNRVLEYHGPGLASLSAMDRHVIANMGAELGATTSVFSADDTVRAFLRSEGREDAHREITPAADVRYDLTEEIDLSSLEPLIARPTSPGNVVPVREVAGEPCDQAVIGSSANPGLRDYAVAAAMAKGRQTPPGVSFDINPTSRETLTDLTRAGDMTALIQAGARVHQAGCLGCIGMGQAPAAGRNSLRTFPRNFPGRSGTEDDAVWLCSPETAAASALTGAVTDPRAWARQAGLSPPDVPTLRREPVNRTMLQEPLPAEEALRVELDRGPGISALPELGPLPDELEVPVLLRTGDDVSTDEISPAGARALPYRSNIPKLAGFTFTRIDPTYPERAAGHRDSHPADEARGGHAVVGGDNYGQGSSREHAALTARYLGLRLVIAKSYARIHWQNLANFGVLALEFEDPADHDRIEQGDVLHLSGLHAALAPGAEPRLVARNTTRGEEYRLRHRLPAGRRASVLAGGIIPALAAEEAGDGSTGAQPGADQAADPDA</sequence>
<name>A0A4Y3QVL7_STRCI</name>
<dbReference type="NCBIfam" id="NF005558">
    <property type="entry name" value="PRK07229.1"/>
    <property type="match status" value="1"/>
</dbReference>
<dbReference type="InterPro" id="IPR015928">
    <property type="entry name" value="Aconitase/3IPM_dehydase_swvl"/>
</dbReference>
<dbReference type="Gene3D" id="3.30.499.10">
    <property type="entry name" value="Aconitase, domain 3"/>
    <property type="match status" value="2"/>
</dbReference>
<feature type="region of interest" description="Disordered" evidence="4">
    <location>
        <begin position="539"/>
        <end position="567"/>
    </location>
</feature>
<dbReference type="RefSeq" id="WP_086814464.1">
    <property type="nucleotide sequence ID" value="NZ_BJMM01000002.1"/>
</dbReference>
<dbReference type="InterPro" id="IPR006250">
    <property type="entry name" value="Aconitase_put"/>
</dbReference>
<evidence type="ECO:0000256" key="3">
    <source>
        <dbReference type="ARBA" id="ARBA00023014"/>
    </source>
</evidence>
<dbReference type="OrthoDB" id="9764318at2"/>
<dbReference type="Gene3D" id="3.20.19.10">
    <property type="entry name" value="Aconitase, domain 4"/>
    <property type="match status" value="1"/>
</dbReference>
<evidence type="ECO:0000313" key="8">
    <source>
        <dbReference type="Proteomes" id="UP000319210"/>
    </source>
</evidence>
<comment type="caution">
    <text evidence="7">The sequence shown here is derived from an EMBL/GenBank/DDBJ whole genome shotgun (WGS) entry which is preliminary data.</text>
</comment>
<dbReference type="EMBL" id="BJMM01000002">
    <property type="protein sequence ID" value="GEB48050.1"/>
    <property type="molecule type" value="Genomic_DNA"/>
</dbReference>
<dbReference type="InterPro" id="IPR001030">
    <property type="entry name" value="Acoase/IPM_deHydtase_lsu_aba"/>
</dbReference>
<dbReference type="GO" id="GO:0006099">
    <property type="term" value="P:tricarboxylic acid cycle"/>
    <property type="evidence" value="ECO:0007669"/>
    <property type="project" value="TreeGrafter"/>
</dbReference>
<dbReference type="GO" id="GO:0046872">
    <property type="term" value="F:metal ion binding"/>
    <property type="evidence" value="ECO:0007669"/>
    <property type="project" value="UniProtKB-KW"/>
</dbReference>
<dbReference type="InterPro" id="IPR015931">
    <property type="entry name" value="Acnase/IPM_dHydase_lsu_aba_1/3"/>
</dbReference>
<reference evidence="7 8" key="1">
    <citation type="submission" date="2019-06" db="EMBL/GenBank/DDBJ databases">
        <title>Whole genome shotgun sequence of Streptomyces cacaoi subsp. cacaoi NBRC 12748.</title>
        <authorList>
            <person name="Hosoyama A."/>
            <person name="Uohara A."/>
            <person name="Ohji S."/>
            <person name="Ichikawa N."/>
        </authorList>
    </citation>
    <scope>NUCLEOTIDE SEQUENCE [LARGE SCALE GENOMIC DNA]</scope>
    <source>
        <strain evidence="7 8">NBRC 12748</strain>
    </source>
</reference>
<keyword evidence="8" id="KW-1185">Reference proteome</keyword>
<feature type="region of interest" description="Disordered" evidence="4">
    <location>
        <begin position="1"/>
        <end position="21"/>
    </location>
</feature>
<protein>
    <submittedName>
        <fullName evidence="7">Aconitate hydratase</fullName>
    </submittedName>
</protein>
<gene>
    <name evidence="7" type="ORF">SCA03_06010</name>
</gene>
<evidence type="ECO:0000259" key="5">
    <source>
        <dbReference type="Pfam" id="PF00330"/>
    </source>
</evidence>
<keyword evidence="3" id="KW-0411">Iron-sulfur</keyword>
<evidence type="ECO:0000313" key="7">
    <source>
        <dbReference type="EMBL" id="GEB48050.1"/>
    </source>
</evidence>
<keyword evidence="2" id="KW-0408">Iron</keyword>